<dbReference type="Proteomes" id="UP000189703">
    <property type="component" value="Unplaced"/>
</dbReference>
<dbReference type="CDD" id="cd00303">
    <property type="entry name" value="retropepsin_like"/>
    <property type="match status" value="1"/>
</dbReference>
<dbReference type="InterPro" id="IPR021109">
    <property type="entry name" value="Peptidase_aspartic_dom_sf"/>
</dbReference>
<dbReference type="GeneID" id="104587524"/>
<sequence>MEKEFGKFLEIFKSLHINIPFADTLAQMPHYARFLKELLANKKKLGDMAIVALNEECSAILLNKLPQKLKDLGSFTIPCTIGSLKIEKSLCDLGASINLIPFSIFKKLGLGEPQPTRVALQLADRFIRYPRGTIEDVLVKFDKFTFLVDFIVLDIQEDVEVPLILGRPFLATGKVMIDVQQ</sequence>
<reference evidence="2" key="1">
    <citation type="submission" date="2025-08" db="UniProtKB">
        <authorList>
            <consortium name="RefSeq"/>
        </authorList>
    </citation>
    <scope>IDENTIFICATION</scope>
</reference>
<dbReference type="InParanoid" id="A0A1U7YZ67"/>
<evidence type="ECO:0000313" key="1">
    <source>
        <dbReference type="Proteomes" id="UP000189703"/>
    </source>
</evidence>
<dbReference type="SUPFAM" id="SSF50630">
    <property type="entry name" value="Acid proteases"/>
    <property type="match status" value="1"/>
</dbReference>
<dbReference type="OrthoDB" id="674712at2759"/>
<dbReference type="Gene3D" id="2.40.70.10">
    <property type="entry name" value="Acid Proteases"/>
    <property type="match status" value="1"/>
</dbReference>
<dbReference type="PANTHER" id="PTHR33067">
    <property type="entry name" value="RNA-DIRECTED DNA POLYMERASE-RELATED"/>
    <property type="match status" value="1"/>
</dbReference>
<dbReference type="RefSeq" id="XP_010243475.1">
    <property type="nucleotide sequence ID" value="XM_010245173.1"/>
</dbReference>
<dbReference type="PANTHER" id="PTHR33067:SF35">
    <property type="entry name" value="ASPARTIC PEPTIDASE DDI1-TYPE DOMAIN-CONTAINING PROTEIN"/>
    <property type="match status" value="1"/>
</dbReference>
<dbReference type="AlphaFoldDB" id="A0A1U7YZ67"/>
<proteinExistence type="predicted"/>
<dbReference type="Pfam" id="PF13650">
    <property type="entry name" value="Asp_protease_2"/>
    <property type="match status" value="1"/>
</dbReference>
<protein>
    <submittedName>
        <fullName evidence="2">Uncharacterized protein LOC104587524</fullName>
    </submittedName>
</protein>
<dbReference type="OMA" id="DRFIRYP"/>
<evidence type="ECO:0000313" key="2">
    <source>
        <dbReference type="RefSeq" id="XP_010243475.1"/>
    </source>
</evidence>
<keyword evidence="1" id="KW-1185">Reference proteome</keyword>
<dbReference type="KEGG" id="nnu:104587524"/>
<accession>A0A1U7YZ67</accession>
<dbReference type="eggNOG" id="KOG0017">
    <property type="taxonomic scope" value="Eukaryota"/>
</dbReference>
<organism evidence="1 2">
    <name type="scientific">Nelumbo nucifera</name>
    <name type="common">Sacred lotus</name>
    <dbReference type="NCBI Taxonomy" id="4432"/>
    <lineage>
        <taxon>Eukaryota</taxon>
        <taxon>Viridiplantae</taxon>
        <taxon>Streptophyta</taxon>
        <taxon>Embryophyta</taxon>
        <taxon>Tracheophyta</taxon>
        <taxon>Spermatophyta</taxon>
        <taxon>Magnoliopsida</taxon>
        <taxon>Proteales</taxon>
        <taxon>Nelumbonaceae</taxon>
        <taxon>Nelumbo</taxon>
    </lineage>
</organism>
<gene>
    <name evidence="2" type="primary">LOC104587524</name>
</gene>
<name>A0A1U7YZ67_NELNU</name>